<sequence length="204" mass="22548">MLANLVGASWLAAPCLVQERPQASQQASLMGRGPPWVPSLRLVLEMRLNDDDATAPIHISLADEFPPAAERSCLNMDMASFGGKSLRHRVPYPASQLCQSSPAPTKLNRLKCSFLKLYVPLRKGHNRGFHTVGPAFSSAFPTIVCSATIPRRHSRLTLFMMVTVTGHGTSTTVYRQPNAWLARLLSWAVLLDGRLVRYAQWPSQ</sequence>
<reference evidence="1" key="1">
    <citation type="journal article" date="2023" name="Mol. Phylogenet. Evol.">
        <title>Genome-scale phylogeny and comparative genomics of the fungal order Sordariales.</title>
        <authorList>
            <person name="Hensen N."/>
            <person name="Bonometti L."/>
            <person name="Westerberg I."/>
            <person name="Brannstrom I.O."/>
            <person name="Guillou S."/>
            <person name="Cros-Aarteil S."/>
            <person name="Calhoun S."/>
            <person name="Haridas S."/>
            <person name="Kuo A."/>
            <person name="Mondo S."/>
            <person name="Pangilinan J."/>
            <person name="Riley R."/>
            <person name="LaButti K."/>
            <person name="Andreopoulos B."/>
            <person name="Lipzen A."/>
            <person name="Chen C."/>
            <person name="Yan M."/>
            <person name="Daum C."/>
            <person name="Ng V."/>
            <person name="Clum A."/>
            <person name="Steindorff A."/>
            <person name="Ohm R.A."/>
            <person name="Martin F."/>
            <person name="Silar P."/>
            <person name="Natvig D.O."/>
            <person name="Lalanne C."/>
            <person name="Gautier V."/>
            <person name="Ament-Velasquez S.L."/>
            <person name="Kruys A."/>
            <person name="Hutchinson M.I."/>
            <person name="Powell A.J."/>
            <person name="Barry K."/>
            <person name="Miller A.N."/>
            <person name="Grigoriev I.V."/>
            <person name="Debuchy R."/>
            <person name="Gladieux P."/>
            <person name="Hiltunen Thoren M."/>
            <person name="Johannesson H."/>
        </authorList>
    </citation>
    <scope>NUCLEOTIDE SEQUENCE</scope>
    <source>
        <strain evidence="1">CBS 560.94</strain>
    </source>
</reference>
<dbReference type="RefSeq" id="XP_062677078.1">
    <property type="nucleotide sequence ID" value="XM_062823586.1"/>
</dbReference>
<protein>
    <submittedName>
        <fullName evidence="1">Uncharacterized protein</fullName>
    </submittedName>
</protein>
<evidence type="ECO:0000313" key="1">
    <source>
        <dbReference type="EMBL" id="KAK3334912.1"/>
    </source>
</evidence>
<dbReference type="AlphaFoldDB" id="A0AAE0J0W3"/>
<dbReference type="Proteomes" id="UP001278500">
    <property type="component" value="Unassembled WGS sequence"/>
</dbReference>
<name>A0AAE0J0W3_9PEZI</name>
<dbReference type="GeneID" id="87860740"/>
<comment type="caution">
    <text evidence="1">The sequence shown here is derived from an EMBL/GenBank/DDBJ whole genome shotgun (WGS) entry which is preliminary data.</text>
</comment>
<dbReference type="EMBL" id="JAUEPP010000009">
    <property type="protein sequence ID" value="KAK3334912.1"/>
    <property type="molecule type" value="Genomic_DNA"/>
</dbReference>
<proteinExistence type="predicted"/>
<keyword evidence="2" id="KW-1185">Reference proteome</keyword>
<gene>
    <name evidence="1" type="ORF">B0H65DRAFT_337397</name>
</gene>
<accession>A0AAE0J0W3</accession>
<reference evidence="1" key="2">
    <citation type="submission" date="2023-06" db="EMBL/GenBank/DDBJ databases">
        <authorList>
            <consortium name="Lawrence Berkeley National Laboratory"/>
            <person name="Haridas S."/>
            <person name="Hensen N."/>
            <person name="Bonometti L."/>
            <person name="Westerberg I."/>
            <person name="Brannstrom I.O."/>
            <person name="Guillou S."/>
            <person name="Cros-Aarteil S."/>
            <person name="Calhoun S."/>
            <person name="Kuo A."/>
            <person name="Mondo S."/>
            <person name="Pangilinan J."/>
            <person name="Riley R."/>
            <person name="Labutti K."/>
            <person name="Andreopoulos B."/>
            <person name="Lipzen A."/>
            <person name="Chen C."/>
            <person name="Yanf M."/>
            <person name="Daum C."/>
            <person name="Ng V."/>
            <person name="Clum A."/>
            <person name="Steindorff A."/>
            <person name="Ohm R."/>
            <person name="Martin F."/>
            <person name="Silar P."/>
            <person name="Natvig D."/>
            <person name="Lalanne C."/>
            <person name="Gautier V."/>
            <person name="Ament-Velasquez S.L."/>
            <person name="Kruys A."/>
            <person name="Hutchinson M.I."/>
            <person name="Powell A.J."/>
            <person name="Barry K."/>
            <person name="Miller A.N."/>
            <person name="Grigoriev I.V."/>
            <person name="Debuchy R."/>
            <person name="Gladieux P."/>
            <person name="Thoren M.H."/>
            <person name="Johannesson H."/>
        </authorList>
    </citation>
    <scope>NUCLEOTIDE SEQUENCE</scope>
    <source>
        <strain evidence="1">CBS 560.94</strain>
    </source>
</reference>
<evidence type="ECO:0000313" key="2">
    <source>
        <dbReference type="Proteomes" id="UP001278500"/>
    </source>
</evidence>
<organism evidence="1 2">
    <name type="scientific">Neurospora tetraspora</name>
    <dbReference type="NCBI Taxonomy" id="94610"/>
    <lineage>
        <taxon>Eukaryota</taxon>
        <taxon>Fungi</taxon>
        <taxon>Dikarya</taxon>
        <taxon>Ascomycota</taxon>
        <taxon>Pezizomycotina</taxon>
        <taxon>Sordariomycetes</taxon>
        <taxon>Sordariomycetidae</taxon>
        <taxon>Sordariales</taxon>
        <taxon>Sordariaceae</taxon>
        <taxon>Neurospora</taxon>
    </lineage>
</organism>